<keyword evidence="1" id="KW-1133">Transmembrane helix</keyword>
<feature type="transmembrane region" description="Helical" evidence="1">
    <location>
        <begin position="171"/>
        <end position="194"/>
    </location>
</feature>
<evidence type="ECO:0000313" key="3">
    <source>
        <dbReference type="Proteomes" id="UP001597114"/>
    </source>
</evidence>
<dbReference type="EMBL" id="JBHUCO010000010">
    <property type="protein sequence ID" value="MFD1517736.1"/>
    <property type="molecule type" value="Genomic_DNA"/>
</dbReference>
<sequence length="592" mass="62542">MLAPTRLRTEAPHREITRLPTHPVVALALTATAYLAASLALHHRVLGDLAGSTTGWTSDAHLFVWWLNWFPWAAGHGEDPLFTTFQHYPTGVNAMWNTSVPLLAFLLAPITLTAGAVAAFNIGMILGPVVSGLALVLALRPYINRWLPRSIAGLLYAFSPFVAAHSSVGHINLVWAILPPILLWAMHAIFVTPGARPARAGMLLGGGFAVQTGIYSQTAALGGVALVVAAACLAIRRPQLAAERIPSVARAAAACVATYVALVPYPLYLLLAGPARPRGQIRDPATSGADVANVVVPSPLSSLRFGTGRLGEQLHSHPGEQGGYLGVALLIVLVVAVVALRSALVRVTATVGLVLLVLSFGINAVVLNHDTGIPLPWHLVERVPLLAEIEPVRFQVFVALCAAVIVAAWLDHLADRPPGPGRTAAVAATLLAAATWLPSNSQASVPATVPAFFTRSAQQYLDDRDVVETVPRITGEWVGGADPLLWQAASGMAYRTTGGYFIGSDPRHDLLLEAPSNLYQDVAEQISAGRPTSMAGAGAAARQLRTAGVTVVLVVDRPGIDSAPLVEWTRTVTGSPGRRIDDAWLFPLRRSA</sequence>
<feature type="transmembrane region" description="Helical" evidence="1">
    <location>
        <begin position="322"/>
        <end position="340"/>
    </location>
</feature>
<evidence type="ECO:0000313" key="2">
    <source>
        <dbReference type="EMBL" id="MFD1517736.1"/>
    </source>
</evidence>
<evidence type="ECO:0008006" key="4">
    <source>
        <dbReference type="Google" id="ProtNLM"/>
    </source>
</evidence>
<evidence type="ECO:0000256" key="1">
    <source>
        <dbReference type="SAM" id="Phobius"/>
    </source>
</evidence>
<organism evidence="2 3">
    <name type="scientific">Pseudonocardia yunnanensis</name>
    <dbReference type="NCBI Taxonomy" id="58107"/>
    <lineage>
        <taxon>Bacteria</taxon>
        <taxon>Bacillati</taxon>
        <taxon>Actinomycetota</taxon>
        <taxon>Actinomycetes</taxon>
        <taxon>Pseudonocardiales</taxon>
        <taxon>Pseudonocardiaceae</taxon>
        <taxon>Pseudonocardia</taxon>
    </lineage>
</organism>
<accession>A0ABW4ERU2</accession>
<feature type="transmembrane region" description="Helical" evidence="1">
    <location>
        <begin position="20"/>
        <end position="41"/>
    </location>
</feature>
<keyword evidence="1" id="KW-0472">Membrane</keyword>
<feature type="transmembrane region" description="Helical" evidence="1">
    <location>
        <begin position="347"/>
        <end position="367"/>
    </location>
</feature>
<proteinExistence type="predicted"/>
<comment type="caution">
    <text evidence="2">The sequence shown here is derived from an EMBL/GenBank/DDBJ whole genome shotgun (WGS) entry which is preliminary data.</text>
</comment>
<feature type="transmembrane region" description="Helical" evidence="1">
    <location>
        <begin position="214"/>
        <end position="235"/>
    </location>
</feature>
<name>A0ABW4ERU2_9PSEU</name>
<dbReference type="Proteomes" id="UP001597114">
    <property type="component" value="Unassembled WGS sequence"/>
</dbReference>
<gene>
    <name evidence="2" type="ORF">ACFSJD_09570</name>
</gene>
<dbReference type="RefSeq" id="WP_344717924.1">
    <property type="nucleotide sequence ID" value="NZ_BAAAUS010000001.1"/>
</dbReference>
<reference evidence="3" key="1">
    <citation type="journal article" date="2019" name="Int. J. Syst. Evol. Microbiol.">
        <title>The Global Catalogue of Microorganisms (GCM) 10K type strain sequencing project: providing services to taxonomists for standard genome sequencing and annotation.</title>
        <authorList>
            <consortium name="The Broad Institute Genomics Platform"/>
            <consortium name="The Broad Institute Genome Sequencing Center for Infectious Disease"/>
            <person name="Wu L."/>
            <person name="Ma J."/>
        </authorList>
    </citation>
    <scope>NUCLEOTIDE SEQUENCE [LARGE SCALE GENOMIC DNA]</scope>
    <source>
        <strain evidence="3">CCM 7043</strain>
    </source>
</reference>
<keyword evidence="3" id="KW-1185">Reference proteome</keyword>
<feature type="transmembrane region" description="Helical" evidence="1">
    <location>
        <begin position="247"/>
        <end position="268"/>
    </location>
</feature>
<protein>
    <recommendedName>
        <fullName evidence="4">Glycosyl transferase</fullName>
    </recommendedName>
</protein>
<keyword evidence="1" id="KW-0812">Transmembrane</keyword>